<keyword evidence="2" id="KW-0472">Membrane</keyword>
<dbReference type="Pfam" id="PF11915">
    <property type="entry name" value="DUF3433"/>
    <property type="match status" value="2"/>
</dbReference>
<sequence length="1189" mass="131221">MATQRIRRKPVPEATEMALLGPSRDDEAPDSSSIHPQTHLDDASESGRGSKTEEQKLPMWQPSSLSLLAITGFIALFAALLISLELLNWVSTRHHGLATATTHSHYLWTYGPTAILTAAMALWHRLEYRMKQLAPWVEMARQPTNADQSLLLDYLSPFELTTLWRAGRRSQFAVVIVILGKLLFRLLIIFSTGLLVLQTTPVPSNDFPLISTYRFNATGFDPLSVTGGPVFSAIGVENYNLSLPVGTTSTYAVQSIQPSSLDSPFNGTVSGVVDGFYSGLDCEVGTFNFTKWASEIQNLTHDYNVNITITSPSYSARFANFGSWQEDYYPGVSLYRAYTEVPTCTDVRSGAEFDCIGFVVMQFGPMTPPNPNYIVANSSSQLICKPGYSINNYDVSFSYVNSQQTGDLKAIRDPDSTNRTLPPSAWDIYLGMQQSLTMAGIYSDDRFSSFFIQINNRSLSEYMDPLILEGDVKGAYSSLGAQIAKQYWMTPAYDPFHGLVSRLQDRLVIGSLSLRAMEAILIFLLLLTLALCFATTRKAYVSRDPSSIGGLATILARSPDVMNLFKGTGTASISSIRDRLSSNRFSTSVETNGVVSTFAIRTSGTVSKDAEYSGEEVKLGWWRPFPSTIPGHITIILSPLAVLVALEVLLQYSQKHDGLADADADGYLRYTWAYMPALVMVSISICLQLLESATQAFSPYDVLRSGSANAARSLFNCMTSKPTVYVLFLSLRRKHFAVFAATLAAFLAGFLTIIVSGLYTAELVPLKFQVDVQMLDAWNKTGLYPNGDINMDLVYGLIFMSNVSYPAWTYDTFVFPQFKTLPAVSIDSQNNTAPTKGLLNVDLPSLRSAIDCNDVLSVEFNFTRGQLLFDGTTSYQMNLLSWPDCTDTTVYTTNTSSSYLFGTTYQWDQDNSACPEISFLYGVIEDGVPIPENLTYLTCNQYVQEVQVNAWFNITANYTVDTTFGIPTADESTAKLFLNMTVNDFSPSGWINFLNETHKGGNDLDGVFQLLVYGMDSLPIEELANHGSAAVESSLRSLWSKANAQFYTEVLRESPNVSQPTRNGTAIDTARRRLIQNVVSTRILEAFLAAIALCTIMTYVLMPTRTLLRHSPFTIATVASLLAGAEMLEEHVLRPGSEWGADSEASEAKLWAGWMFSLGWFGNEERSAGVGPQRRFGIDVGKAERSAHQ</sequence>
<feature type="transmembrane region" description="Helical" evidence="2">
    <location>
        <begin position="106"/>
        <end position="123"/>
    </location>
</feature>
<feature type="transmembrane region" description="Helical" evidence="2">
    <location>
        <begin position="1083"/>
        <end position="1102"/>
    </location>
</feature>
<dbReference type="AlphaFoldDB" id="A0A3D8RNY6"/>
<keyword evidence="4" id="KW-1185">Reference proteome</keyword>
<feature type="transmembrane region" description="Helical" evidence="2">
    <location>
        <begin position="172"/>
        <end position="197"/>
    </location>
</feature>
<keyword evidence="2" id="KW-0812">Transmembrane</keyword>
<proteinExistence type="predicted"/>
<dbReference type="InterPro" id="IPR021840">
    <property type="entry name" value="DUF3433"/>
</dbReference>
<feature type="transmembrane region" description="Helical" evidence="2">
    <location>
        <begin position="672"/>
        <end position="690"/>
    </location>
</feature>
<dbReference type="OrthoDB" id="5332281at2759"/>
<dbReference type="PANTHER" id="PTHR37544:SF1">
    <property type="entry name" value="PHOSPHORIBOSYLAMINOIMIDAZOLE-SUCCINOCARBOXAMIDE SYNTHASE"/>
    <property type="match status" value="1"/>
</dbReference>
<evidence type="ECO:0000256" key="2">
    <source>
        <dbReference type="SAM" id="Phobius"/>
    </source>
</evidence>
<name>A0A3D8RNY6_9HELO</name>
<evidence type="ECO:0000313" key="3">
    <source>
        <dbReference type="EMBL" id="RDW75521.1"/>
    </source>
</evidence>
<protein>
    <submittedName>
        <fullName evidence="3">Uncharacterized protein</fullName>
    </submittedName>
</protein>
<keyword evidence="2" id="KW-1133">Transmembrane helix</keyword>
<dbReference type="Proteomes" id="UP000256645">
    <property type="component" value="Unassembled WGS sequence"/>
</dbReference>
<dbReference type="STRING" id="1849047.A0A3D8RNY6"/>
<evidence type="ECO:0000313" key="4">
    <source>
        <dbReference type="Proteomes" id="UP000256645"/>
    </source>
</evidence>
<feature type="transmembrane region" description="Helical" evidence="2">
    <location>
        <begin position="633"/>
        <end position="652"/>
    </location>
</feature>
<gene>
    <name evidence="3" type="ORF">BP6252_06663</name>
</gene>
<feature type="transmembrane region" description="Helical" evidence="2">
    <location>
        <begin position="65"/>
        <end position="86"/>
    </location>
</feature>
<comment type="caution">
    <text evidence="3">The sequence shown here is derived from an EMBL/GenBank/DDBJ whole genome shotgun (WGS) entry which is preliminary data.</text>
</comment>
<feature type="region of interest" description="Disordered" evidence="1">
    <location>
        <begin position="1"/>
        <end position="56"/>
    </location>
</feature>
<evidence type="ECO:0000256" key="1">
    <source>
        <dbReference type="SAM" id="MobiDB-lite"/>
    </source>
</evidence>
<feature type="transmembrane region" description="Helical" evidence="2">
    <location>
        <begin position="512"/>
        <end position="534"/>
    </location>
</feature>
<organism evidence="3 4">
    <name type="scientific">Coleophoma cylindrospora</name>
    <dbReference type="NCBI Taxonomy" id="1849047"/>
    <lineage>
        <taxon>Eukaryota</taxon>
        <taxon>Fungi</taxon>
        <taxon>Dikarya</taxon>
        <taxon>Ascomycota</taxon>
        <taxon>Pezizomycotina</taxon>
        <taxon>Leotiomycetes</taxon>
        <taxon>Helotiales</taxon>
        <taxon>Dermateaceae</taxon>
        <taxon>Coleophoma</taxon>
    </lineage>
</organism>
<dbReference type="PANTHER" id="PTHR37544">
    <property type="entry name" value="SPRAY-RELATED"/>
    <property type="match status" value="1"/>
</dbReference>
<accession>A0A3D8RNY6</accession>
<feature type="transmembrane region" description="Helical" evidence="2">
    <location>
        <begin position="736"/>
        <end position="759"/>
    </location>
</feature>
<dbReference type="EMBL" id="PDLM01000006">
    <property type="protein sequence ID" value="RDW75521.1"/>
    <property type="molecule type" value="Genomic_DNA"/>
</dbReference>
<reference evidence="3 4" key="1">
    <citation type="journal article" date="2018" name="IMA Fungus">
        <title>IMA Genome-F 9: Draft genome sequence of Annulohypoxylon stygium, Aspergillus mulundensis, Berkeleyomyces basicola (syn. Thielaviopsis basicola), Ceratocystis smalleyi, two Cercospora beticola strains, Coleophoma cylindrospora, Fusarium fracticaudum, Phialophora cf. hyalina, and Morchella septimelata.</title>
        <authorList>
            <person name="Wingfield B.D."/>
            <person name="Bills G.F."/>
            <person name="Dong Y."/>
            <person name="Huang W."/>
            <person name="Nel W.J."/>
            <person name="Swalarsk-Parry B.S."/>
            <person name="Vaghefi N."/>
            <person name="Wilken P.M."/>
            <person name="An Z."/>
            <person name="de Beer Z.W."/>
            <person name="De Vos L."/>
            <person name="Chen L."/>
            <person name="Duong T.A."/>
            <person name="Gao Y."/>
            <person name="Hammerbacher A."/>
            <person name="Kikkert J.R."/>
            <person name="Li Y."/>
            <person name="Li H."/>
            <person name="Li K."/>
            <person name="Li Q."/>
            <person name="Liu X."/>
            <person name="Ma X."/>
            <person name="Naidoo K."/>
            <person name="Pethybridge S.J."/>
            <person name="Sun J."/>
            <person name="Steenkamp E.T."/>
            <person name="van der Nest M.A."/>
            <person name="van Wyk S."/>
            <person name="Wingfield M.J."/>
            <person name="Xiong C."/>
            <person name="Yue Q."/>
            <person name="Zhang X."/>
        </authorList>
    </citation>
    <scope>NUCLEOTIDE SEQUENCE [LARGE SCALE GENOMIC DNA]</scope>
    <source>
        <strain evidence="3 4">BP6252</strain>
    </source>
</reference>